<dbReference type="Proteomes" id="UP000258309">
    <property type="component" value="Unassembled WGS sequence"/>
</dbReference>
<evidence type="ECO:0000313" key="2">
    <source>
        <dbReference type="Proteomes" id="UP000258309"/>
    </source>
</evidence>
<name>A0A3E2GRW8_SCYLI</name>
<feature type="non-terminal residue" evidence="1">
    <location>
        <position position="204"/>
    </location>
</feature>
<protein>
    <recommendedName>
        <fullName evidence="3">Cupin 2 conserved barrel domain-containing protein</fullName>
    </recommendedName>
</protein>
<evidence type="ECO:0008006" key="3">
    <source>
        <dbReference type="Google" id="ProtNLM"/>
    </source>
</evidence>
<organism evidence="1 2">
    <name type="scientific">Scytalidium lignicola</name>
    <name type="common">Hyphomycete</name>
    <dbReference type="NCBI Taxonomy" id="5539"/>
    <lineage>
        <taxon>Eukaryota</taxon>
        <taxon>Fungi</taxon>
        <taxon>Dikarya</taxon>
        <taxon>Ascomycota</taxon>
        <taxon>Pezizomycotina</taxon>
        <taxon>Leotiomycetes</taxon>
        <taxon>Leotiomycetes incertae sedis</taxon>
        <taxon>Scytalidium</taxon>
    </lineage>
</organism>
<sequence>MSFNEIAQGPSLRLPNGCHVAHGSGTNVKKPFSNIPVVMHELDAGGLPRESRSYCGQLGFIMFDETLRLPRHVHIGTSRQPSALVTERIIVLGGVALVELNGSVYVIAPGSLVTISPGVPHTWAVCPAGFSLPDGEISDGKFLMVYEYEEPTGFFPTKGTKTLQSVNEYERYGGDLEDIRFPKMTKEEVVERAKLIWNQEVLTL</sequence>
<dbReference type="InterPro" id="IPR011051">
    <property type="entry name" value="RmlC_Cupin_sf"/>
</dbReference>
<reference evidence="1 2" key="1">
    <citation type="submission" date="2018-05" db="EMBL/GenBank/DDBJ databases">
        <title>Draft genome sequence of Scytalidium lignicola DSM 105466, a ubiquitous saprotrophic fungus.</title>
        <authorList>
            <person name="Buettner E."/>
            <person name="Gebauer A.M."/>
            <person name="Hofrichter M."/>
            <person name="Liers C."/>
            <person name="Kellner H."/>
        </authorList>
    </citation>
    <scope>NUCLEOTIDE SEQUENCE [LARGE SCALE GENOMIC DNA]</scope>
    <source>
        <strain evidence="1 2">DSM 105466</strain>
    </source>
</reference>
<dbReference type="EMBL" id="NCSJ02000580">
    <property type="protein sequence ID" value="RFU23849.1"/>
    <property type="molecule type" value="Genomic_DNA"/>
</dbReference>
<dbReference type="OrthoDB" id="3452821at2759"/>
<dbReference type="SUPFAM" id="SSF51182">
    <property type="entry name" value="RmlC-like cupins"/>
    <property type="match status" value="1"/>
</dbReference>
<evidence type="ECO:0000313" key="1">
    <source>
        <dbReference type="EMBL" id="RFU23849.1"/>
    </source>
</evidence>
<proteinExistence type="predicted"/>
<feature type="non-terminal residue" evidence="1">
    <location>
        <position position="1"/>
    </location>
</feature>
<accession>A0A3E2GRW8</accession>
<keyword evidence="2" id="KW-1185">Reference proteome</keyword>
<gene>
    <name evidence="1" type="ORF">B7463_g12488</name>
</gene>
<dbReference type="Gene3D" id="2.60.120.10">
    <property type="entry name" value="Jelly Rolls"/>
    <property type="match status" value="1"/>
</dbReference>
<dbReference type="AlphaFoldDB" id="A0A3E2GRW8"/>
<comment type="caution">
    <text evidence="1">The sequence shown here is derived from an EMBL/GenBank/DDBJ whole genome shotgun (WGS) entry which is preliminary data.</text>
</comment>
<dbReference type="InterPro" id="IPR014710">
    <property type="entry name" value="RmlC-like_jellyroll"/>
</dbReference>